<dbReference type="EMBL" id="BGPR01000109">
    <property type="protein sequence ID" value="GBL95175.1"/>
    <property type="molecule type" value="Genomic_DNA"/>
</dbReference>
<protein>
    <submittedName>
        <fullName evidence="2">Uncharacterized protein</fullName>
    </submittedName>
</protein>
<feature type="region of interest" description="Disordered" evidence="1">
    <location>
        <begin position="1"/>
        <end position="25"/>
    </location>
</feature>
<keyword evidence="3" id="KW-1185">Reference proteome</keyword>
<evidence type="ECO:0000256" key="1">
    <source>
        <dbReference type="SAM" id="MobiDB-lite"/>
    </source>
</evidence>
<gene>
    <name evidence="2" type="ORF">AVEN_253512_1</name>
</gene>
<proteinExistence type="predicted"/>
<dbReference type="AlphaFoldDB" id="A0A4Y2BUN0"/>
<dbReference type="Proteomes" id="UP000499080">
    <property type="component" value="Unassembled WGS sequence"/>
</dbReference>
<name>A0A4Y2BUN0_ARAVE</name>
<evidence type="ECO:0000313" key="3">
    <source>
        <dbReference type="Proteomes" id="UP000499080"/>
    </source>
</evidence>
<accession>A0A4Y2BUN0</accession>
<sequence length="100" mass="11595">MVRRREHHMSWHPSPLQTSKPHQREDGYPLFIGPFFFAETSVTANWTCCKVTQYPKCSIYNPLIPSNKMLGHGCAKDKMLELDYRLDILRATKGAHVKVH</sequence>
<reference evidence="2 3" key="1">
    <citation type="journal article" date="2019" name="Sci. Rep.">
        <title>Orb-weaving spider Araneus ventricosus genome elucidates the spidroin gene catalogue.</title>
        <authorList>
            <person name="Kono N."/>
            <person name="Nakamura H."/>
            <person name="Ohtoshi R."/>
            <person name="Moran D.A.P."/>
            <person name="Shinohara A."/>
            <person name="Yoshida Y."/>
            <person name="Fujiwara M."/>
            <person name="Mori M."/>
            <person name="Tomita M."/>
            <person name="Arakawa K."/>
        </authorList>
    </citation>
    <scope>NUCLEOTIDE SEQUENCE [LARGE SCALE GENOMIC DNA]</scope>
</reference>
<organism evidence="2 3">
    <name type="scientific">Araneus ventricosus</name>
    <name type="common">Orbweaver spider</name>
    <name type="synonym">Epeira ventricosa</name>
    <dbReference type="NCBI Taxonomy" id="182803"/>
    <lineage>
        <taxon>Eukaryota</taxon>
        <taxon>Metazoa</taxon>
        <taxon>Ecdysozoa</taxon>
        <taxon>Arthropoda</taxon>
        <taxon>Chelicerata</taxon>
        <taxon>Arachnida</taxon>
        <taxon>Araneae</taxon>
        <taxon>Araneomorphae</taxon>
        <taxon>Entelegynae</taxon>
        <taxon>Araneoidea</taxon>
        <taxon>Araneidae</taxon>
        <taxon>Araneus</taxon>
    </lineage>
</organism>
<evidence type="ECO:0000313" key="2">
    <source>
        <dbReference type="EMBL" id="GBL95175.1"/>
    </source>
</evidence>
<comment type="caution">
    <text evidence="2">The sequence shown here is derived from an EMBL/GenBank/DDBJ whole genome shotgun (WGS) entry which is preliminary data.</text>
</comment>